<proteinExistence type="predicted"/>
<feature type="compositionally biased region" description="Polar residues" evidence="2">
    <location>
        <begin position="125"/>
        <end position="138"/>
    </location>
</feature>
<evidence type="ECO:0000313" key="4">
    <source>
        <dbReference type="EMBL" id="KAK9925205.1"/>
    </source>
</evidence>
<dbReference type="PANTHER" id="PTHR10627">
    <property type="entry name" value="SCP160"/>
    <property type="match status" value="1"/>
</dbReference>
<dbReference type="SMART" id="SM00454">
    <property type="entry name" value="SAM"/>
    <property type="match status" value="1"/>
</dbReference>
<dbReference type="Proteomes" id="UP001457282">
    <property type="component" value="Unassembled WGS sequence"/>
</dbReference>
<dbReference type="Gene3D" id="1.10.150.50">
    <property type="entry name" value="Transcription Factor, Ets-1"/>
    <property type="match status" value="1"/>
</dbReference>
<dbReference type="Pfam" id="PF00536">
    <property type="entry name" value="SAM_1"/>
    <property type="match status" value="1"/>
</dbReference>
<feature type="region of interest" description="Disordered" evidence="2">
    <location>
        <begin position="18"/>
        <end position="68"/>
    </location>
</feature>
<feature type="region of interest" description="Disordered" evidence="2">
    <location>
        <begin position="115"/>
        <end position="138"/>
    </location>
</feature>
<evidence type="ECO:0000259" key="3">
    <source>
        <dbReference type="SMART" id="SM00454"/>
    </source>
</evidence>
<keyword evidence="1" id="KW-0677">Repeat</keyword>
<evidence type="ECO:0000256" key="1">
    <source>
        <dbReference type="ARBA" id="ARBA00022737"/>
    </source>
</evidence>
<evidence type="ECO:0000313" key="5">
    <source>
        <dbReference type="Proteomes" id="UP001457282"/>
    </source>
</evidence>
<organism evidence="4 5">
    <name type="scientific">Rubus argutus</name>
    <name type="common">Southern blackberry</name>
    <dbReference type="NCBI Taxonomy" id="59490"/>
    <lineage>
        <taxon>Eukaryota</taxon>
        <taxon>Viridiplantae</taxon>
        <taxon>Streptophyta</taxon>
        <taxon>Embryophyta</taxon>
        <taxon>Tracheophyta</taxon>
        <taxon>Spermatophyta</taxon>
        <taxon>Magnoliopsida</taxon>
        <taxon>eudicotyledons</taxon>
        <taxon>Gunneridae</taxon>
        <taxon>Pentapetalae</taxon>
        <taxon>rosids</taxon>
        <taxon>fabids</taxon>
        <taxon>Rosales</taxon>
        <taxon>Rosaceae</taxon>
        <taxon>Rosoideae</taxon>
        <taxon>Rosoideae incertae sedis</taxon>
        <taxon>Rubus</taxon>
    </lineage>
</organism>
<gene>
    <name evidence="4" type="ORF">M0R45_033537</name>
</gene>
<dbReference type="EMBL" id="JBEDUW010000006">
    <property type="protein sequence ID" value="KAK9925205.1"/>
    <property type="molecule type" value="Genomic_DNA"/>
</dbReference>
<dbReference type="SUPFAM" id="SSF47769">
    <property type="entry name" value="SAM/Pointed domain"/>
    <property type="match status" value="1"/>
</dbReference>
<dbReference type="InterPro" id="IPR001660">
    <property type="entry name" value="SAM"/>
</dbReference>
<sequence>MSNPRVTITLGRSGQVVERGGGSVSDSAKLRGDRGFGSGSKRSIGGRLGSNAHGFLSSATTKRQRGDGIKWNRDDNTLHDSRISRNDLRLKLLRKRSFKKNGGVVAERKQLVPRAKLSKPVHSSVRYQMPQQKSETNGRSFLRQIPPRESAADLYQENSLRNFNSSQSREGFRARSPNIFLNTSFGPSPQRNFGDLHSASSFRSVDAPRAGQFLRNGMVGSSQPTDSLRFTMKSTPQTAKPVGQLVPTNYSMQKVSYMGEEPPTVAGLLHRLGLVKYAITFQAEEIDMTALKQMGDKDLKELGIPMGPRKKILLALLARGKRQPP</sequence>
<keyword evidence="5" id="KW-1185">Reference proteome</keyword>
<feature type="domain" description="SAM" evidence="3">
    <location>
        <begin position="257"/>
        <end position="322"/>
    </location>
</feature>
<dbReference type="AlphaFoldDB" id="A0AAW1WJV9"/>
<reference evidence="4 5" key="1">
    <citation type="journal article" date="2023" name="G3 (Bethesda)">
        <title>A chromosome-length genome assembly and annotation of blackberry (Rubus argutus, cv. 'Hillquist').</title>
        <authorList>
            <person name="Bruna T."/>
            <person name="Aryal R."/>
            <person name="Dudchenko O."/>
            <person name="Sargent D.J."/>
            <person name="Mead D."/>
            <person name="Buti M."/>
            <person name="Cavallini A."/>
            <person name="Hytonen T."/>
            <person name="Andres J."/>
            <person name="Pham M."/>
            <person name="Weisz D."/>
            <person name="Mascagni F."/>
            <person name="Usai G."/>
            <person name="Natali L."/>
            <person name="Bassil N."/>
            <person name="Fernandez G.E."/>
            <person name="Lomsadze A."/>
            <person name="Armour M."/>
            <person name="Olukolu B."/>
            <person name="Poorten T."/>
            <person name="Britton C."/>
            <person name="Davik J."/>
            <person name="Ashrafi H."/>
            <person name="Aiden E.L."/>
            <person name="Borodovsky M."/>
            <person name="Worthington M."/>
        </authorList>
    </citation>
    <scope>NUCLEOTIDE SEQUENCE [LARGE SCALE GENOMIC DNA]</scope>
    <source>
        <strain evidence="4">PI 553951</strain>
    </source>
</reference>
<accession>A0AAW1WJV9</accession>
<comment type="caution">
    <text evidence="4">The sequence shown here is derived from an EMBL/GenBank/DDBJ whole genome shotgun (WGS) entry which is preliminary data.</text>
</comment>
<dbReference type="InterPro" id="IPR013761">
    <property type="entry name" value="SAM/pointed_sf"/>
</dbReference>
<dbReference type="PANTHER" id="PTHR10627:SF74">
    <property type="entry name" value="OS08G0526500 PROTEIN"/>
    <property type="match status" value="1"/>
</dbReference>
<name>A0AAW1WJV9_RUBAR</name>
<evidence type="ECO:0000256" key="2">
    <source>
        <dbReference type="SAM" id="MobiDB-lite"/>
    </source>
</evidence>
<protein>
    <recommendedName>
        <fullName evidence="3">SAM domain-containing protein</fullName>
    </recommendedName>
</protein>